<feature type="signal peptide" evidence="1">
    <location>
        <begin position="1"/>
        <end position="29"/>
    </location>
</feature>
<protein>
    <submittedName>
        <fullName evidence="2">Uncharacterized protein</fullName>
    </submittedName>
</protein>
<evidence type="ECO:0000313" key="2">
    <source>
        <dbReference type="EMBL" id="GFS96912.1"/>
    </source>
</evidence>
<name>A0A8X6TDK4_NEPPI</name>
<reference evidence="2" key="1">
    <citation type="submission" date="2020-08" db="EMBL/GenBank/DDBJ databases">
        <title>Multicomponent nature underlies the extraordinary mechanical properties of spider dragline silk.</title>
        <authorList>
            <person name="Kono N."/>
            <person name="Nakamura H."/>
            <person name="Mori M."/>
            <person name="Yoshida Y."/>
            <person name="Ohtoshi R."/>
            <person name="Malay A.D."/>
            <person name="Moran D.A.P."/>
            <person name="Tomita M."/>
            <person name="Numata K."/>
            <person name="Arakawa K."/>
        </authorList>
    </citation>
    <scope>NUCLEOTIDE SEQUENCE</scope>
</reference>
<evidence type="ECO:0000256" key="1">
    <source>
        <dbReference type="SAM" id="SignalP"/>
    </source>
</evidence>
<feature type="chain" id="PRO_5036484201" evidence="1">
    <location>
        <begin position="30"/>
        <end position="105"/>
    </location>
</feature>
<sequence>MKKCTENSHCRRLVCKLALFFLEIYKLRSTEVNQIIWVNRRCTIRGISEKMDVSFDSIHATCIIMEKLQHKKLSTYSECHTIRHSIKEAMATHWIALVVSFPTSC</sequence>
<accession>A0A8X6TDK4</accession>
<keyword evidence="1" id="KW-0732">Signal</keyword>
<dbReference type="AlphaFoldDB" id="A0A8X6TDK4"/>
<dbReference type="EMBL" id="BMAW01054545">
    <property type="protein sequence ID" value="GFS96912.1"/>
    <property type="molecule type" value="Genomic_DNA"/>
</dbReference>
<proteinExistence type="predicted"/>
<gene>
    <name evidence="2" type="ORF">NPIL_447861</name>
</gene>
<comment type="caution">
    <text evidence="2">The sequence shown here is derived from an EMBL/GenBank/DDBJ whole genome shotgun (WGS) entry which is preliminary data.</text>
</comment>
<evidence type="ECO:0000313" key="3">
    <source>
        <dbReference type="Proteomes" id="UP000887013"/>
    </source>
</evidence>
<dbReference type="Proteomes" id="UP000887013">
    <property type="component" value="Unassembled WGS sequence"/>
</dbReference>
<keyword evidence="3" id="KW-1185">Reference proteome</keyword>
<organism evidence="2 3">
    <name type="scientific">Nephila pilipes</name>
    <name type="common">Giant wood spider</name>
    <name type="synonym">Nephila maculata</name>
    <dbReference type="NCBI Taxonomy" id="299642"/>
    <lineage>
        <taxon>Eukaryota</taxon>
        <taxon>Metazoa</taxon>
        <taxon>Ecdysozoa</taxon>
        <taxon>Arthropoda</taxon>
        <taxon>Chelicerata</taxon>
        <taxon>Arachnida</taxon>
        <taxon>Araneae</taxon>
        <taxon>Araneomorphae</taxon>
        <taxon>Entelegynae</taxon>
        <taxon>Araneoidea</taxon>
        <taxon>Nephilidae</taxon>
        <taxon>Nephila</taxon>
    </lineage>
</organism>